<evidence type="ECO:0000313" key="2">
    <source>
        <dbReference type="EMBL" id="VDK56087.1"/>
    </source>
</evidence>
<proteinExistence type="predicted"/>
<dbReference type="EMBL" id="UYRR01032579">
    <property type="protein sequence ID" value="VDK56087.1"/>
    <property type="molecule type" value="Genomic_DNA"/>
</dbReference>
<dbReference type="WBParaSite" id="ASIM_0001639801-mRNA-1">
    <property type="protein sequence ID" value="ASIM_0001639801-mRNA-1"/>
    <property type="gene ID" value="ASIM_0001639801"/>
</dbReference>
<accession>A0A0M3K607</accession>
<gene>
    <name evidence="2" type="ORF">ASIM_LOCUS15805</name>
</gene>
<name>A0A0M3K607_ANISI</name>
<reference evidence="2 3" key="2">
    <citation type="submission" date="2018-11" db="EMBL/GenBank/DDBJ databases">
        <authorList>
            <consortium name="Pathogen Informatics"/>
        </authorList>
    </citation>
    <scope>NUCLEOTIDE SEQUENCE [LARGE SCALE GENOMIC DNA]</scope>
</reference>
<feature type="transmembrane region" description="Helical" evidence="1">
    <location>
        <begin position="148"/>
        <end position="167"/>
    </location>
</feature>
<dbReference type="AlphaFoldDB" id="A0A0M3K607"/>
<protein>
    <submittedName>
        <fullName evidence="4">Miff domain-containing protein</fullName>
    </submittedName>
</protein>
<keyword evidence="1" id="KW-1133">Transmembrane helix</keyword>
<evidence type="ECO:0000313" key="4">
    <source>
        <dbReference type="WBParaSite" id="ASIM_0001639801-mRNA-1"/>
    </source>
</evidence>
<organism evidence="4">
    <name type="scientific">Anisakis simplex</name>
    <name type="common">Herring worm</name>
    <dbReference type="NCBI Taxonomy" id="6269"/>
    <lineage>
        <taxon>Eukaryota</taxon>
        <taxon>Metazoa</taxon>
        <taxon>Ecdysozoa</taxon>
        <taxon>Nematoda</taxon>
        <taxon>Chromadorea</taxon>
        <taxon>Rhabditida</taxon>
        <taxon>Spirurina</taxon>
        <taxon>Ascaridomorpha</taxon>
        <taxon>Ascaridoidea</taxon>
        <taxon>Anisakidae</taxon>
        <taxon>Anisakis</taxon>
        <taxon>Anisakis simplex complex</taxon>
    </lineage>
</organism>
<reference evidence="4" key="1">
    <citation type="submission" date="2017-02" db="UniProtKB">
        <authorList>
            <consortium name="WormBaseParasite"/>
        </authorList>
    </citation>
    <scope>IDENTIFICATION</scope>
</reference>
<dbReference type="Proteomes" id="UP000267096">
    <property type="component" value="Unassembled WGS sequence"/>
</dbReference>
<keyword evidence="1" id="KW-0812">Transmembrane</keyword>
<evidence type="ECO:0000256" key="1">
    <source>
        <dbReference type="SAM" id="Phobius"/>
    </source>
</evidence>
<keyword evidence="3" id="KW-1185">Reference proteome</keyword>
<keyword evidence="1" id="KW-0472">Membrane</keyword>
<evidence type="ECO:0000313" key="3">
    <source>
        <dbReference type="Proteomes" id="UP000267096"/>
    </source>
</evidence>
<sequence length="181" mass="19783">MDRLTCESNNAVNLIARTSPLTMAAGIPSQCSDVEVTRLFEDTILVSTCESNITTDSQSSSSESAITEFAFKAILLPDLERKRINQALFLPHSEMQQAITDVDSDLPTDGTFDSLRNEREKILRVIEKRATKTVEETYAILDTASSCYVIITIAIGVALLTTARLLLYTRLTGCIGSSGNI</sequence>